<evidence type="ECO:0000256" key="2">
    <source>
        <dbReference type="ARBA" id="ARBA00023015"/>
    </source>
</evidence>
<feature type="DNA-binding region" description="OmpR/PhoB-type" evidence="5">
    <location>
        <begin position="1"/>
        <end position="86"/>
    </location>
</feature>
<dbReference type="PRINTS" id="PR00364">
    <property type="entry name" value="DISEASERSIST"/>
</dbReference>
<dbReference type="Proteomes" id="UP000323946">
    <property type="component" value="Unassembled WGS sequence"/>
</dbReference>
<reference evidence="7 8" key="1">
    <citation type="submission" date="2019-09" db="EMBL/GenBank/DDBJ databases">
        <title>Draft genome sequence of the thermophilic Saccharopolyspora hirsuta VKM Ac-666T.</title>
        <authorList>
            <person name="Lobastova T.G."/>
            <person name="Fokina V."/>
            <person name="Bragin E.Y."/>
            <person name="Shtratnikova V.Y."/>
            <person name="Starodumova I.P."/>
            <person name="Tarlachkov S.V."/>
            <person name="Donova M.V."/>
        </authorList>
    </citation>
    <scope>NUCLEOTIDE SEQUENCE [LARGE SCALE GENOMIC DNA]</scope>
    <source>
        <strain evidence="7 8">VKM Ac-666</strain>
    </source>
</reference>
<dbReference type="OrthoDB" id="7628974at2"/>
<evidence type="ECO:0000313" key="8">
    <source>
        <dbReference type="Proteomes" id="UP000323946"/>
    </source>
</evidence>
<dbReference type="SUPFAM" id="SSF48452">
    <property type="entry name" value="TPR-like"/>
    <property type="match status" value="1"/>
</dbReference>
<comment type="caution">
    <text evidence="7">The sequence shown here is derived from an EMBL/GenBank/DDBJ whole genome shotgun (WGS) entry which is preliminary data.</text>
</comment>
<dbReference type="SUPFAM" id="SSF46894">
    <property type="entry name" value="C-terminal effector domain of the bipartite response regulators"/>
    <property type="match status" value="1"/>
</dbReference>
<sequence length="698" mass="75319">MGPVEMLRADGSAVPIGAAKRRSVLAALAIDLNRVVSADRLMDIAWEGDPPPTAKAALQGHVAKLRKDLGSDVELVTRAPGYQLIAPRSAVDITQFEDLVAAARTAPDAEAVELLDAALSLHRGAPLADVAAERLRREVVDRLDESMINAVHELAWRLHRIGRAVEGINPLREAVAMRPLREPLVELLVLSLHQAGRQAEALDVYHETRARLAEELGVTPGPGLQAAFHQVLGSADESEPAAVPAQLPRESTGFVGRGAELAELDRTRDDSAVRILTGPAGVGKTALALRWAHRSAGKFPDGCLFADLRGFDGGAPVEPRRVLSAFLRALGVPETRIPDNTDERAALYRSVLAGRRVLVVLDNARSAAQVRPLLPGAGCSVLVTSRSRLDGLSATAGAVQIPVPPLSREAAVDVLRLVLGDARVDAEPEAAVELAELCDRLPLALRIAAARPAHRTIRSLVTAAAGRHRLAALSLPDSGEGIRAALAGSYCWLDPASARLFRLLGEHPGDSVDCFAAAALAGTPAHETFSRLERLASIHLLHETDQGRYRWSDLVRLYAAEVAEEEPVAERNAAFTRLLEHYMHIADRGLRYVVDSPWHRWVTPTPTELPEVRTAQAALTWFRAEETNLHQVLEAAISRGEHEQACHLALSLERFHHRLGDRAAQTELSRRGLGIARDLGDARAQAIFSAHLCEDLAS</sequence>
<dbReference type="Gene3D" id="3.40.50.300">
    <property type="entry name" value="P-loop containing nucleotide triphosphate hydrolases"/>
    <property type="match status" value="1"/>
</dbReference>
<dbReference type="PANTHER" id="PTHR35807">
    <property type="entry name" value="TRANSCRIPTIONAL REGULATOR REDD-RELATED"/>
    <property type="match status" value="1"/>
</dbReference>
<dbReference type="InterPro" id="IPR011990">
    <property type="entry name" value="TPR-like_helical_dom_sf"/>
</dbReference>
<evidence type="ECO:0000313" key="7">
    <source>
        <dbReference type="EMBL" id="KAA5836430.1"/>
    </source>
</evidence>
<keyword evidence="3 5" id="KW-0238">DNA-binding</keyword>
<gene>
    <name evidence="7" type="ORF">F1721_08270</name>
</gene>
<dbReference type="EMBL" id="VWPH01000003">
    <property type="protein sequence ID" value="KAA5836430.1"/>
    <property type="molecule type" value="Genomic_DNA"/>
</dbReference>
<keyword evidence="8" id="KW-1185">Reference proteome</keyword>
<dbReference type="InterPro" id="IPR051677">
    <property type="entry name" value="AfsR-DnrI-RedD_regulator"/>
</dbReference>
<dbReference type="SMART" id="SM01043">
    <property type="entry name" value="BTAD"/>
    <property type="match status" value="1"/>
</dbReference>
<comment type="similarity">
    <text evidence="1">Belongs to the AfsR/DnrI/RedD regulatory family.</text>
</comment>
<dbReference type="PROSITE" id="PS51755">
    <property type="entry name" value="OMPR_PHOB"/>
    <property type="match status" value="1"/>
</dbReference>
<dbReference type="Gene3D" id="1.25.40.10">
    <property type="entry name" value="Tetratricopeptide repeat domain"/>
    <property type="match status" value="1"/>
</dbReference>
<dbReference type="PANTHER" id="PTHR35807:SF1">
    <property type="entry name" value="TRANSCRIPTIONAL REGULATOR REDD"/>
    <property type="match status" value="1"/>
</dbReference>
<dbReference type="GO" id="GO:0006355">
    <property type="term" value="P:regulation of DNA-templated transcription"/>
    <property type="evidence" value="ECO:0007669"/>
    <property type="project" value="InterPro"/>
</dbReference>
<proteinExistence type="inferred from homology"/>
<organism evidence="7 8">
    <name type="scientific">Saccharopolyspora hirsuta</name>
    <dbReference type="NCBI Taxonomy" id="1837"/>
    <lineage>
        <taxon>Bacteria</taxon>
        <taxon>Bacillati</taxon>
        <taxon>Actinomycetota</taxon>
        <taxon>Actinomycetes</taxon>
        <taxon>Pseudonocardiales</taxon>
        <taxon>Pseudonocardiaceae</taxon>
        <taxon>Saccharopolyspora</taxon>
    </lineage>
</organism>
<dbReference type="Gene3D" id="1.10.10.10">
    <property type="entry name" value="Winged helix-like DNA-binding domain superfamily/Winged helix DNA-binding domain"/>
    <property type="match status" value="1"/>
</dbReference>
<name>A0A5M7C4Q4_SACHI</name>
<keyword evidence="2" id="KW-0805">Transcription regulation</keyword>
<dbReference type="Pfam" id="PF03704">
    <property type="entry name" value="BTAD"/>
    <property type="match status" value="1"/>
</dbReference>
<dbReference type="GO" id="GO:0043531">
    <property type="term" value="F:ADP binding"/>
    <property type="evidence" value="ECO:0007669"/>
    <property type="project" value="InterPro"/>
</dbReference>
<dbReference type="InterPro" id="IPR016032">
    <property type="entry name" value="Sig_transdc_resp-reg_C-effctor"/>
</dbReference>
<dbReference type="InterPro" id="IPR036388">
    <property type="entry name" value="WH-like_DNA-bd_sf"/>
</dbReference>
<dbReference type="CDD" id="cd15831">
    <property type="entry name" value="BTAD"/>
    <property type="match status" value="1"/>
</dbReference>
<dbReference type="InterPro" id="IPR005158">
    <property type="entry name" value="BTAD"/>
</dbReference>
<evidence type="ECO:0000256" key="3">
    <source>
        <dbReference type="ARBA" id="ARBA00023125"/>
    </source>
</evidence>
<dbReference type="SMART" id="SM00862">
    <property type="entry name" value="Trans_reg_C"/>
    <property type="match status" value="1"/>
</dbReference>
<keyword evidence="4" id="KW-0804">Transcription</keyword>
<evidence type="ECO:0000256" key="4">
    <source>
        <dbReference type="ARBA" id="ARBA00023163"/>
    </source>
</evidence>
<evidence type="ECO:0000256" key="5">
    <source>
        <dbReference type="PROSITE-ProRule" id="PRU01091"/>
    </source>
</evidence>
<dbReference type="InterPro" id="IPR027417">
    <property type="entry name" value="P-loop_NTPase"/>
</dbReference>
<evidence type="ECO:0000256" key="1">
    <source>
        <dbReference type="ARBA" id="ARBA00005820"/>
    </source>
</evidence>
<protein>
    <submittedName>
        <fullName evidence="7">SARP family transcriptional regulator</fullName>
    </submittedName>
</protein>
<dbReference type="InterPro" id="IPR001867">
    <property type="entry name" value="OmpR/PhoB-type_DNA-bd"/>
</dbReference>
<accession>A0A5M7C4Q4</accession>
<evidence type="ECO:0000259" key="6">
    <source>
        <dbReference type="PROSITE" id="PS51755"/>
    </source>
</evidence>
<dbReference type="SUPFAM" id="SSF52540">
    <property type="entry name" value="P-loop containing nucleoside triphosphate hydrolases"/>
    <property type="match status" value="1"/>
</dbReference>
<dbReference type="GO" id="GO:0000160">
    <property type="term" value="P:phosphorelay signal transduction system"/>
    <property type="evidence" value="ECO:0007669"/>
    <property type="project" value="InterPro"/>
</dbReference>
<dbReference type="GO" id="GO:0003677">
    <property type="term" value="F:DNA binding"/>
    <property type="evidence" value="ECO:0007669"/>
    <property type="project" value="UniProtKB-UniRule"/>
</dbReference>
<dbReference type="Pfam" id="PF00486">
    <property type="entry name" value="Trans_reg_C"/>
    <property type="match status" value="1"/>
</dbReference>
<dbReference type="AlphaFoldDB" id="A0A5M7C4Q4"/>
<feature type="domain" description="OmpR/PhoB-type" evidence="6">
    <location>
        <begin position="1"/>
        <end position="86"/>
    </location>
</feature>